<accession>A0ABQ9XGR8</accession>
<dbReference type="Proteomes" id="UP001281761">
    <property type="component" value="Unassembled WGS sequence"/>
</dbReference>
<evidence type="ECO:0000313" key="1">
    <source>
        <dbReference type="EMBL" id="KAK2949827.1"/>
    </source>
</evidence>
<protein>
    <submittedName>
        <fullName evidence="1">Uncharacterized protein</fullName>
    </submittedName>
</protein>
<dbReference type="EMBL" id="JARBJD010000148">
    <property type="protein sequence ID" value="KAK2949827.1"/>
    <property type="molecule type" value="Genomic_DNA"/>
</dbReference>
<gene>
    <name evidence="1" type="ORF">BLNAU_15222</name>
</gene>
<reference evidence="1 2" key="1">
    <citation type="journal article" date="2022" name="bioRxiv">
        <title>Genomics of Preaxostyla Flagellates Illuminates Evolutionary Transitions and the Path Towards Mitochondrial Loss.</title>
        <authorList>
            <person name="Novak L.V.F."/>
            <person name="Treitli S.C."/>
            <person name="Pyrih J."/>
            <person name="Halakuc P."/>
            <person name="Pipaliya S.V."/>
            <person name="Vacek V."/>
            <person name="Brzon O."/>
            <person name="Soukal P."/>
            <person name="Eme L."/>
            <person name="Dacks J.B."/>
            <person name="Karnkowska A."/>
            <person name="Elias M."/>
            <person name="Hampl V."/>
        </authorList>
    </citation>
    <scope>NUCLEOTIDE SEQUENCE [LARGE SCALE GENOMIC DNA]</scope>
    <source>
        <strain evidence="1">NAU3</strain>
        <tissue evidence="1">Gut</tissue>
    </source>
</reference>
<sequence length="277" mass="30820">MKEGFPFDDALVSKAVVFFETISPASPFFSVDDFLFGLVPEHVDPVVGFIEALWSVLASSEHRIVESALAVLESTFDRCSTDNTLKLLNCNMISGVMTVIRPPTSSLSAGNVLHTRIIRLLKSSLFEARNLDSFDVSGSSRQSQLNDAIFERILIPSEAYLRYLCLNRYFIMEGQCLHSLLDLLSNAFTISLISSTTLGTKCFGHSVTITKQPPSSISHYVISAANSENIVLWIDDLSFSKLMCAPVAPNPYPIFLQCCSLSERARYKLNQQRQLFL</sequence>
<evidence type="ECO:0000313" key="2">
    <source>
        <dbReference type="Proteomes" id="UP001281761"/>
    </source>
</evidence>
<keyword evidence="2" id="KW-1185">Reference proteome</keyword>
<comment type="caution">
    <text evidence="1">The sequence shown here is derived from an EMBL/GenBank/DDBJ whole genome shotgun (WGS) entry which is preliminary data.</text>
</comment>
<organism evidence="1 2">
    <name type="scientific">Blattamonas nauphoetae</name>
    <dbReference type="NCBI Taxonomy" id="2049346"/>
    <lineage>
        <taxon>Eukaryota</taxon>
        <taxon>Metamonada</taxon>
        <taxon>Preaxostyla</taxon>
        <taxon>Oxymonadida</taxon>
        <taxon>Blattamonas</taxon>
    </lineage>
</organism>
<proteinExistence type="predicted"/>
<name>A0ABQ9XGR8_9EUKA</name>